<reference evidence="2" key="2">
    <citation type="submission" date="2025-09" db="UniProtKB">
        <authorList>
            <consortium name="Ensembl"/>
        </authorList>
    </citation>
    <scope>IDENTIFICATION</scope>
</reference>
<dbReference type="GO" id="GO:0004683">
    <property type="term" value="F:calcium/calmodulin-dependent protein kinase activity"/>
    <property type="evidence" value="ECO:0007669"/>
    <property type="project" value="InterPro"/>
</dbReference>
<dbReference type="SUPFAM" id="SSF54427">
    <property type="entry name" value="NTF2-like"/>
    <property type="match status" value="1"/>
</dbReference>
<dbReference type="Pfam" id="PF08332">
    <property type="entry name" value="CaMKII_AD"/>
    <property type="match status" value="1"/>
</dbReference>
<dbReference type="InterPro" id="IPR032710">
    <property type="entry name" value="NTF2-like_dom_sf"/>
</dbReference>
<organism evidence="2 3">
    <name type="scientific">Accipiter nisus</name>
    <name type="common">Eurasian sparrowhawk</name>
    <dbReference type="NCBI Taxonomy" id="211598"/>
    <lineage>
        <taxon>Eukaryota</taxon>
        <taxon>Metazoa</taxon>
        <taxon>Chordata</taxon>
        <taxon>Craniata</taxon>
        <taxon>Vertebrata</taxon>
        <taxon>Euteleostomi</taxon>
        <taxon>Archelosauria</taxon>
        <taxon>Archosauria</taxon>
        <taxon>Dinosauria</taxon>
        <taxon>Saurischia</taxon>
        <taxon>Theropoda</taxon>
        <taxon>Coelurosauria</taxon>
        <taxon>Aves</taxon>
        <taxon>Neognathae</taxon>
        <taxon>Neoaves</taxon>
        <taxon>Telluraves</taxon>
        <taxon>Accipitrimorphae</taxon>
        <taxon>Accipitriformes</taxon>
        <taxon>Accipitridae</taxon>
        <taxon>Accipitrinae</taxon>
        <taxon>Accipiter</taxon>
    </lineage>
</organism>
<evidence type="ECO:0000313" key="3">
    <source>
        <dbReference type="Proteomes" id="UP000694541"/>
    </source>
</evidence>
<protein>
    <recommendedName>
        <fullName evidence="1">Calcium/calmodulin-dependent protein kinase II association-domain domain-containing protein</fullName>
    </recommendedName>
</protein>
<evidence type="ECO:0000259" key="1">
    <source>
        <dbReference type="Pfam" id="PF08332"/>
    </source>
</evidence>
<sequence length="366" mass="40256">MGLLQRDGGSVPPFPPNLCSAQLFLERAVSQPSVVHVGLGSTLFYCTFLSLLCGQCGLSHSCTVPSFSSQLLLAVNLYISLFIVQSTWCLPPPHSPSPCPSGNAPRNPPTPPWTCPVSIPTGVGRKGSAVPTRPSTAQLLCPWLQGVEVREGSASAALELWLRTGWTCWRFPWFLSVGTVERCGVGLGGLSNTRAPSGVGRRRLSPSHLSFLFFAQESSESTNTTIEDEDTKVRKQEIIKVTEQLIEAISNGDFESYTKMCDPGMTAFEPEALGNLVEGLDFHRFYFENLWSRNSKPVHTTILNPHIHLMGDESACIAYIRITQYVDAGGIPRTAQSEETRIWHRRDGKWQIVHFHRSGAPSVLPH</sequence>
<dbReference type="FunFam" id="3.10.450.50:FF:000001">
    <property type="entry name" value="calcium/calmodulin-dependent protein kinase type II subunit gamma isoform X1"/>
    <property type="match status" value="1"/>
</dbReference>
<name>A0A8B9M6B5_9AVES</name>
<reference evidence="2" key="1">
    <citation type="submission" date="2025-08" db="UniProtKB">
        <authorList>
            <consortium name="Ensembl"/>
        </authorList>
    </citation>
    <scope>IDENTIFICATION</scope>
</reference>
<dbReference type="GO" id="GO:0005516">
    <property type="term" value="F:calmodulin binding"/>
    <property type="evidence" value="ECO:0007669"/>
    <property type="project" value="InterPro"/>
</dbReference>
<feature type="domain" description="Calcium/calmodulin-dependent protein kinase II association-domain" evidence="1">
    <location>
        <begin position="234"/>
        <end position="361"/>
    </location>
</feature>
<accession>A0A8B9M6B5</accession>
<dbReference type="InterPro" id="IPR013543">
    <property type="entry name" value="Ca/CaM-dep_prot_kinase-assoc"/>
</dbReference>
<keyword evidence="3" id="KW-1185">Reference proteome</keyword>
<dbReference type="AlphaFoldDB" id="A0A8B9M6B5"/>
<dbReference type="Proteomes" id="UP000694541">
    <property type="component" value="Unplaced"/>
</dbReference>
<evidence type="ECO:0000313" key="2">
    <source>
        <dbReference type="Ensembl" id="ENSANIP00000003424.1"/>
    </source>
</evidence>
<dbReference type="Ensembl" id="ENSANIT00000003534.1">
    <property type="protein sequence ID" value="ENSANIP00000003424.1"/>
    <property type="gene ID" value="ENSANIG00000002336.1"/>
</dbReference>
<dbReference type="Gene3D" id="3.10.450.50">
    <property type="match status" value="1"/>
</dbReference>
<proteinExistence type="predicted"/>